<dbReference type="GO" id="GO:0005829">
    <property type="term" value="C:cytosol"/>
    <property type="evidence" value="ECO:0007669"/>
    <property type="project" value="TreeGrafter"/>
</dbReference>
<reference evidence="1 2" key="1">
    <citation type="submission" date="2017-04" db="EMBL/GenBank/DDBJ databases">
        <authorList>
            <person name="Afonso C.L."/>
            <person name="Miller P.J."/>
            <person name="Scott M.A."/>
            <person name="Spackman E."/>
            <person name="Goraichik I."/>
            <person name="Dimitrov K.M."/>
            <person name="Suarez D.L."/>
            <person name="Swayne D.E."/>
        </authorList>
    </citation>
    <scope>NUCLEOTIDE SEQUENCE [LARGE SCALE GENOMIC DNA]</scope>
    <source>
        <strain evidence="1 2">DSM 12555</strain>
    </source>
</reference>
<dbReference type="InterPro" id="IPR000150">
    <property type="entry name" value="Cof"/>
</dbReference>
<dbReference type="InterPro" id="IPR036412">
    <property type="entry name" value="HAD-like_sf"/>
</dbReference>
<dbReference type="CDD" id="cd07516">
    <property type="entry name" value="HAD_Pase"/>
    <property type="match status" value="1"/>
</dbReference>
<evidence type="ECO:0000313" key="2">
    <source>
        <dbReference type="Proteomes" id="UP000192468"/>
    </source>
</evidence>
<dbReference type="EMBL" id="FWXH01000002">
    <property type="protein sequence ID" value="SMC20059.1"/>
    <property type="molecule type" value="Genomic_DNA"/>
</dbReference>
<dbReference type="Pfam" id="PF08282">
    <property type="entry name" value="Hydrolase_3"/>
    <property type="match status" value="1"/>
</dbReference>
<dbReference type="NCBIfam" id="TIGR00099">
    <property type="entry name" value="Cof-subfamily"/>
    <property type="match status" value="1"/>
</dbReference>
<dbReference type="Proteomes" id="UP000192468">
    <property type="component" value="Unassembled WGS sequence"/>
</dbReference>
<evidence type="ECO:0000313" key="1">
    <source>
        <dbReference type="EMBL" id="SMC20059.1"/>
    </source>
</evidence>
<dbReference type="PRINTS" id="PR00119">
    <property type="entry name" value="CATATPASE"/>
</dbReference>
<dbReference type="Gene3D" id="3.40.50.1000">
    <property type="entry name" value="HAD superfamily/HAD-like"/>
    <property type="match status" value="1"/>
</dbReference>
<sequence length="281" mass="31486">MKYKLLCIDMDGTLLNRKKIVSEYTKNAIRKAHELGVHVVIATGRVYNNAAFYSNLIGVKSPVIASNGAIIKEKTEDKVIYKNKLGAYNLKKIIDICEKHKLKVNLNTHNSIICSSRFVYIITKYLFLKSMINAEDGKMSIKYISTDKLLKYIEKNDEDIIKCEIININEQKLNGSKEEFKKVKTLEIVSSSKKNIEITSSCVSKGQAVEALAKYYNIKRDEIITIGDSQNDLSMIEYAGLGVAMGNGTELVKSKADYITDTNDNDGVAKVIDKFILNTGC</sequence>
<evidence type="ECO:0008006" key="3">
    <source>
        <dbReference type="Google" id="ProtNLM"/>
    </source>
</evidence>
<proteinExistence type="predicted"/>
<dbReference type="GO" id="GO:0000287">
    <property type="term" value="F:magnesium ion binding"/>
    <property type="evidence" value="ECO:0007669"/>
    <property type="project" value="TreeGrafter"/>
</dbReference>
<dbReference type="Gene3D" id="3.30.1240.10">
    <property type="match status" value="1"/>
</dbReference>
<protein>
    <recommendedName>
        <fullName evidence="3">Haloacid dehalogenase-like hydrolase</fullName>
    </recommendedName>
</protein>
<gene>
    <name evidence="1" type="ORF">SAMN02745134_01016</name>
</gene>
<accession>A0A1W1X816</accession>
<name>A0A1W1X816_9CLOT</name>
<dbReference type="InterPro" id="IPR023214">
    <property type="entry name" value="HAD_sf"/>
</dbReference>
<dbReference type="NCBIfam" id="TIGR01484">
    <property type="entry name" value="HAD-SF-IIB"/>
    <property type="match status" value="1"/>
</dbReference>
<keyword evidence="2" id="KW-1185">Reference proteome</keyword>
<dbReference type="PANTHER" id="PTHR10000:SF8">
    <property type="entry name" value="HAD SUPERFAMILY HYDROLASE-LIKE, TYPE 3"/>
    <property type="match status" value="1"/>
</dbReference>
<dbReference type="SFLD" id="SFLDS00003">
    <property type="entry name" value="Haloacid_Dehalogenase"/>
    <property type="match status" value="1"/>
</dbReference>
<dbReference type="SFLD" id="SFLDG01144">
    <property type="entry name" value="C2.B.4:_PGP_Like"/>
    <property type="match status" value="1"/>
</dbReference>
<dbReference type="PANTHER" id="PTHR10000">
    <property type="entry name" value="PHOSPHOSERINE PHOSPHATASE"/>
    <property type="match status" value="1"/>
</dbReference>
<dbReference type="SUPFAM" id="SSF56784">
    <property type="entry name" value="HAD-like"/>
    <property type="match status" value="1"/>
</dbReference>
<dbReference type="GO" id="GO:0016791">
    <property type="term" value="F:phosphatase activity"/>
    <property type="evidence" value="ECO:0007669"/>
    <property type="project" value="TreeGrafter"/>
</dbReference>
<dbReference type="InterPro" id="IPR006379">
    <property type="entry name" value="HAD-SF_hydro_IIB"/>
</dbReference>
<dbReference type="PROSITE" id="PS01228">
    <property type="entry name" value="COF_1"/>
    <property type="match status" value="1"/>
</dbReference>
<dbReference type="OrthoDB" id="9781413at2"/>
<organism evidence="1 2">
    <name type="scientific">Clostridium acidisoli DSM 12555</name>
    <dbReference type="NCBI Taxonomy" id="1121291"/>
    <lineage>
        <taxon>Bacteria</taxon>
        <taxon>Bacillati</taxon>
        <taxon>Bacillota</taxon>
        <taxon>Clostridia</taxon>
        <taxon>Eubacteriales</taxon>
        <taxon>Clostridiaceae</taxon>
        <taxon>Clostridium</taxon>
    </lineage>
</organism>
<dbReference type="RefSeq" id="WP_084114316.1">
    <property type="nucleotide sequence ID" value="NZ_FWXH01000002.1"/>
</dbReference>
<dbReference type="PROSITE" id="PS01229">
    <property type="entry name" value="COF_2"/>
    <property type="match status" value="1"/>
</dbReference>
<dbReference type="AlphaFoldDB" id="A0A1W1X816"/>
<dbReference type="STRING" id="1121291.SAMN02745134_01016"/>
<dbReference type="SFLD" id="SFLDG01140">
    <property type="entry name" value="C2.B:_Phosphomannomutase_and_P"/>
    <property type="match status" value="1"/>
</dbReference>